<evidence type="ECO:0000256" key="1">
    <source>
        <dbReference type="SAM" id="Phobius"/>
    </source>
</evidence>
<organism evidence="2 3">
    <name type="scientific">Actinomadura fibrosa</name>
    <dbReference type="NCBI Taxonomy" id="111802"/>
    <lineage>
        <taxon>Bacteria</taxon>
        <taxon>Bacillati</taxon>
        <taxon>Actinomycetota</taxon>
        <taxon>Actinomycetes</taxon>
        <taxon>Streptosporangiales</taxon>
        <taxon>Thermomonosporaceae</taxon>
        <taxon>Actinomadura</taxon>
    </lineage>
</organism>
<feature type="transmembrane region" description="Helical" evidence="1">
    <location>
        <begin position="65"/>
        <end position="91"/>
    </location>
</feature>
<feature type="transmembrane region" description="Helical" evidence="1">
    <location>
        <begin position="37"/>
        <end position="59"/>
    </location>
</feature>
<dbReference type="Proteomes" id="UP001597063">
    <property type="component" value="Unassembled WGS sequence"/>
</dbReference>
<protein>
    <submittedName>
        <fullName evidence="2">Uncharacterized protein</fullName>
    </submittedName>
</protein>
<proteinExistence type="predicted"/>
<keyword evidence="3" id="KW-1185">Reference proteome</keyword>
<evidence type="ECO:0000313" key="2">
    <source>
        <dbReference type="EMBL" id="MFD0683625.1"/>
    </source>
</evidence>
<evidence type="ECO:0000313" key="3">
    <source>
        <dbReference type="Proteomes" id="UP001597063"/>
    </source>
</evidence>
<keyword evidence="1" id="KW-0812">Transmembrane</keyword>
<name>A0ABW2XGW4_9ACTN</name>
<keyword evidence="1" id="KW-1133">Transmembrane helix</keyword>
<dbReference type="EMBL" id="JBHTGP010000003">
    <property type="protein sequence ID" value="MFD0683625.1"/>
    <property type="molecule type" value="Genomic_DNA"/>
</dbReference>
<gene>
    <name evidence="2" type="ORF">ACFQZM_03875</name>
</gene>
<keyword evidence="1" id="KW-0472">Membrane</keyword>
<comment type="caution">
    <text evidence="2">The sequence shown here is derived from an EMBL/GenBank/DDBJ whole genome shotgun (WGS) entry which is preliminary data.</text>
</comment>
<sequence length="218" mass="23728">MLALRYGYAVTPVPAAQVAPWAAADLPSSRWMPIPPALLFAAVPPALALVVLGWAWAVGGAGGSAFLAIVAYVGPVALLICVFILLGSALANQRLVRQMRELIEREPWQAWPCRVERTGEEGQARRVDVRVSLLAPDHSVAARHDARFRPETWRAMTDGYGVLLFAGDVRFNGVIADPRTRTAHLTHPVTKEEAGGDRGNSVIEDELTRQAIGWMFSQ</sequence>
<accession>A0ABW2XGW4</accession>
<reference evidence="3" key="1">
    <citation type="journal article" date="2019" name="Int. J. Syst. Evol. Microbiol.">
        <title>The Global Catalogue of Microorganisms (GCM) 10K type strain sequencing project: providing services to taxonomists for standard genome sequencing and annotation.</title>
        <authorList>
            <consortium name="The Broad Institute Genomics Platform"/>
            <consortium name="The Broad Institute Genome Sequencing Center for Infectious Disease"/>
            <person name="Wu L."/>
            <person name="Ma J."/>
        </authorList>
    </citation>
    <scope>NUCLEOTIDE SEQUENCE [LARGE SCALE GENOMIC DNA]</scope>
    <source>
        <strain evidence="3">JCM 9371</strain>
    </source>
</reference>
<dbReference type="RefSeq" id="WP_131754858.1">
    <property type="nucleotide sequence ID" value="NZ_CAACUY010000001.1"/>
</dbReference>